<reference evidence="1" key="1">
    <citation type="submission" date="2021-02" db="EMBL/GenBank/DDBJ databases">
        <authorList>
            <person name="Nowell W R."/>
        </authorList>
    </citation>
    <scope>NUCLEOTIDE SEQUENCE</scope>
</reference>
<sequence>MADSLMELATRIVRAIYPPIIVA</sequence>
<evidence type="ECO:0000313" key="2">
    <source>
        <dbReference type="Proteomes" id="UP000663874"/>
    </source>
</evidence>
<feature type="non-terminal residue" evidence="1">
    <location>
        <position position="23"/>
    </location>
</feature>
<name>A0A820IKC3_9BILA</name>
<evidence type="ECO:0000313" key="1">
    <source>
        <dbReference type="EMBL" id="CAF4310290.1"/>
    </source>
</evidence>
<protein>
    <submittedName>
        <fullName evidence="1">Uncharacterized protein</fullName>
    </submittedName>
</protein>
<accession>A0A820IKC3</accession>
<dbReference type="AlphaFoldDB" id="A0A820IKC3"/>
<organism evidence="1 2">
    <name type="scientific">Rotaria sordida</name>
    <dbReference type="NCBI Taxonomy" id="392033"/>
    <lineage>
        <taxon>Eukaryota</taxon>
        <taxon>Metazoa</taxon>
        <taxon>Spiralia</taxon>
        <taxon>Gnathifera</taxon>
        <taxon>Rotifera</taxon>
        <taxon>Eurotatoria</taxon>
        <taxon>Bdelloidea</taxon>
        <taxon>Philodinida</taxon>
        <taxon>Philodinidae</taxon>
        <taxon>Rotaria</taxon>
    </lineage>
</organism>
<dbReference type="EMBL" id="CAJOBE010036220">
    <property type="protein sequence ID" value="CAF4310290.1"/>
    <property type="molecule type" value="Genomic_DNA"/>
</dbReference>
<proteinExistence type="predicted"/>
<dbReference type="Proteomes" id="UP000663874">
    <property type="component" value="Unassembled WGS sequence"/>
</dbReference>
<comment type="caution">
    <text evidence="1">The sequence shown here is derived from an EMBL/GenBank/DDBJ whole genome shotgun (WGS) entry which is preliminary data.</text>
</comment>
<gene>
    <name evidence="1" type="ORF">FNK824_LOCUS40965</name>
</gene>